<reference evidence="1" key="1">
    <citation type="submission" date="2014-11" db="EMBL/GenBank/DDBJ databases">
        <authorList>
            <person name="Amaro Gonzalez C."/>
        </authorList>
    </citation>
    <scope>NUCLEOTIDE SEQUENCE</scope>
</reference>
<evidence type="ECO:0000313" key="1">
    <source>
        <dbReference type="EMBL" id="JAH79253.1"/>
    </source>
</evidence>
<dbReference type="AlphaFoldDB" id="A0A0E9VPW6"/>
<dbReference type="EMBL" id="GBXM01029324">
    <property type="protein sequence ID" value="JAH79253.1"/>
    <property type="molecule type" value="Transcribed_RNA"/>
</dbReference>
<name>A0A0E9VPW6_ANGAN</name>
<organism evidence="1">
    <name type="scientific">Anguilla anguilla</name>
    <name type="common">European freshwater eel</name>
    <name type="synonym">Muraena anguilla</name>
    <dbReference type="NCBI Taxonomy" id="7936"/>
    <lineage>
        <taxon>Eukaryota</taxon>
        <taxon>Metazoa</taxon>
        <taxon>Chordata</taxon>
        <taxon>Craniata</taxon>
        <taxon>Vertebrata</taxon>
        <taxon>Euteleostomi</taxon>
        <taxon>Actinopterygii</taxon>
        <taxon>Neopterygii</taxon>
        <taxon>Teleostei</taxon>
        <taxon>Anguilliformes</taxon>
        <taxon>Anguillidae</taxon>
        <taxon>Anguilla</taxon>
    </lineage>
</organism>
<sequence length="21" mass="2614">MTETDHCYYRATFCLTFRKNI</sequence>
<proteinExistence type="predicted"/>
<protein>
    <submittedName>
        <fullName evidence="1">Uncharacterized protein</fullName>
    </submittedName>
</protein>
<reference evidence="1" key="2">
    <citation type="journal article" date="2015" name="Fish Shellfish Immunol.">
        <title>Early steps in the European eel (Anguilla anguilla)-Vibrio vulnificus interaction in the gills: Role of the RtxA13 toxin.</title>
        <authorList>
            <person name="Callol A."/>
            <person name="Pajuelo D."/>
            <person name="Ebbesson L."/>
            <person name="Teles M."/>
            <person name="MacKenzie S."/>
            <person name="Amaro C."/>
        </authorList>
    </citation>
    <scope>NUCLEOTIDE SEQUENCE</scope>
</reference>
<accession>A0A0E9VPW6</accession>